<dbReference type="GO" id="GO:0006351">
    <property type="term" value="P:DNA-templated transcription"/>
    <property type="evidence" value="ECO:0007669"/>
    <property type="project" value="InterPro"/>
</dbReference>
<evidence type="ECO:0000256" key="5">
    <source>
        <dbReference type="ARBA" id="ARBA00023242"/>
    </source>
</evidence>
<dbReference type="GO" id="GO:0000981">
    <property type="term" value="F:DNA-binding transcription factor activity, RNA polymerase II-specific"/>
    <property type="evidence" value="ECO:0007669"/>
    <property type="project" value="InterPro"/>
</dbReference>
<keyword evidence="2" id="KW-0805">Transcription regulation</keyword>
<dbReference type="InterPro" id="IPR001138">
    <property type="entry name" value="Zn2Cys6_DnaBD"/>
</dbReference>
<dbReference type="InterPro" id="IPR036864">
    <property type="entry name" value="Zn2-C6_fun-type_DNA-bd_sf"/>
</dbReference>
<feature type="domain" description="Zn(2)-C6 fungal-type" evidence="6">
    <location>
        <begin position="16"/>
        <end position="46"/>
    </location>
</feature>
<dbReference type="PROSITE" id="PS00463">
    <property type="entry name" value="ZN2_CY6_FUNGAL_1"/>
    <property type="match status" value="1"/>
</dbReference>
<evidence type="ECO:0000259" key="6">
    <source>
        <dbReference type="PROSITE" id="PS50048"/>
    </source>
</evidence>
<reference evidence="8" key="1">
    <citation type="submission" date="2017-02" db="EMBL/GenBank/DDBJ databases">
        <authorList>
            <person name="Tafer H."/>
            <person name="Lopandic K."/>
        </authorList>
    </citation>
    <scope>NUCLEOTIDE SEQUENCE [LARGE SCALE GENOMIC DNA]</scope>
    <source>
        <strain evidence="8">CBS 366.77</strain>
    </source>
</reference>
<accession>A0A3A2Z4N7</accession>
<dbReference type="PROSITE" id="PS50048">
    <property type="entry name" value="ZN2_CY6_FUNGAL_2"/>
    <property type="match status" value="1"/>
</dbReference>
<dbReference type="Pfam" id="PF00172">
    <property type="entry name" value="Zn_clus"/>
    <property type="match status" value="1"/>
</dbReference>
<dbReference type="EMBL" id="MVGC01000693">
    <property type="protein sequence ID" value="RJE17846.1"/>
    <property type="molecule type" value="Genomic_DNA"/>
</dbReference>
<dbReference type="SMART" id="SM00066">
    <property type="entry name" value="GAL4"/>
    <property type="match status" value="1"/>
</dbReference>
<dbReference type="OrthoDB" id="10067394at2759"/>
<keyword evidence="4" id="KW-0804">Transcription</keyword>
<dbReference type="GO" id="GO:0008270">
    <property type="term" value="F:zinc ion binding"/>
    <property type="evidence" value="ECO:0007669"/>
    <property type="project" value="InterPro"/>
</dbReference>
<dbReference type="SUPFAM" id="SSF57701">
    <property type="entry name" value="Zn2/Cys6 DNA-binding domain"/>
    <property type="match status" value="1"/>
</dbReference>
<proteinExistence type="predicted"/>
<organism evidence="7 8">
    <name type="scientific">Aspergillus sclerotialis</name>
    <dbReference type="NCBI Taxonomy" id="2070753"/>
    <lineage>
        <taxon>Eukaryota</taxon>
        <taxon>Fungi</taxon>
        <taxon>Dikarya</taxon>
        <taxon>Ascomycota</taxon>
        <taxon>Pezizomycotina</taxon>
        <taxon>Eurotiomycetes</taxon>
        <taxon>Eurotiomycetidae</taxon>
        <taxon>Eurotiales</taxon>
        <taxon>Aspergillaceae</taxon>
        <taxon>Aspergillus</taxon>
        <taxon>Aspergillus subgen. Polypaecilum</taxon>
    </lineage>
</organism>
<dbReference type="Gene3D" id="4.10.240.10">
    <property type="entry name" value="Zn(2)-C6 fungal-type DNA-binding domain"/>
    <property type="match status" value="1"/>
</dbReference>
<keyword evidence="3" id="KW-0238">DNA-binding</keyword>
<evidence type="ECO:0000256" key="2">
    <source>
        <dbReference type="ARBA" id="ARBA00023015"/>
    </source>
</evidence>
<dbReference type="Pfam" id="PF04082">
    <property type="entry name" value="Fungal_trans"/>
    <property type="match status" value="1"/>
</dbReference>
<comment type="caution">
    <text evidence="7">The sequence shown here is derived from an EMBL/GenBank/DDBJ whole genome shotgun (WGS) entry which is preliminary data.</text>
</comment>
<evidence type="ECO:0000256" key="4">
    <source>
        <dbReference type="ARBA" id="ARBA00023163"/>
    </source>
</evidence>
<dbReference type="InterPro" id="IPR007219">
    <property type="entry name" value="XnlR_reg_dom"/>
</dbReference>
<evidence type="ECO:0000256" key="1">
    <source>
        <dbReference type="ARBA" id="ARBA00022723"/>
    </source>
</evidence>
<evidence type="ECO:0000256" key="3">
    <source>
        <dbReference type="ARBA" id="ARBA00023125"/>
    </source>
</evidence>
<dbReference type="AlphaFoldDB" id="A0A3A2Z4N7"/>
<dbReference type="PANTHER" id="PTHR47431:SF2">
    <property type="entry name" value="ZN(II)2CYS6 TRANSCRIPTION FACTOR (EUROFUNG)"/>
    <property type="match status" value="1"/>
</dbReference>
<keyword evidence="8" id="KW-1185">Reference proteome</keyword>
<evidence type="ECO:0000313" key="8">
    <source>
        <dbReference type="Proteomes" id="UP000266188"/>
    </source>
</evidence>
<keyword evidence="1" id="KW-0479">Metal-binding</keyword>
<dbReference type="PANTHER" id="PTHR47431">
    <property type="entry name" value="ZN(II)2CYS6 TRANSCRIPTION FACTOR (EUROFUNG)-RELATED"/>
    <property type="match status" value="1"/>
</dbReference>
<evidence type="ECO:0000313" key="7">
    <source>
        <dbReference type="EMBL" id="RJE17846.1"/>
    </source>
</evidence>
<sequence length="514" mass="57027">MDQPTPASSNKTTYTACLNCREKHVKCDGNLDGCNRCISLNLFCHYVPSRRGRKGQPSDQTLLYPYHISGIEDNDLSMEMCLPLTATDGTSPSYQVDHQSALSTADRYLIGIYYAHFHQAHPALPPRYVWAASSPPKYLVDLMECIGLHYLSSLPPSDRIRELRVAVDGAELSIEKTQAYLLLSVLLHGREIPDGARECIGHAIECSLQLGLHIPDFSNGIETQNPAIAESIRRTWWEILVIDTLLAAVQRGGTLQFRKEVPDMPLPRDEHSGDPTSSVTMKDMNRLGILTEHEHSPLAYRIEAALILRQCLIVHETHPSQESLDMLDATISAWFHRWPSKRKAIIQFNGEVNQMDFQAAMIMQLSTIYLHFPRSFLLTFLPNTCQVFCSGPPSFPSPTERPQIHTAKVVSAAVELSKLVSLSTSVINHSPFTGCSLVVSSIVQMAVLSSQAQQPFGKHHSFLAVNIGVLHSMGATWTIAATAMGRLRVIAYEIETACGGNEMLDNMPFLSILP</sequence>
<keyword evidence="5" id="KW-0539">Nucleus</keyword>
<dbReference type="GO" id="GO:0003677">
    <property type="term" value="F:DNA binding"/>
    <property type="evidence" value="ECO:0007669"/>
    <property type="project" value="UniProtKB-KW"/>
</dbReference>
<protein>
    <recommendedName>
        <fullName evidence="6">Zn(2)-C6 fungal-type domain-containing protein</fullName>
    </recommendedName>
</protein>
<dbReference type="CDD" id="cd12148">
    <property type="entry name" value="fungal_TF_MHR"/>
    <property type="match status" value="1"/>
</dbReference>
<dbReference type="CDD" id="cd00067">
    <property type="entry name" value="GAL4"/>
    <property type="match status" value="1"/>
</dbReference>
<gene>
    <name evidence="7" type="ORF">PHISCL_09821</name>
</gene>
<dbReference type="Proteomes" id="UP000266188">
    <property type="component" value="Unassembled WGS sequence"/>
</dbReference>
<dbReference type="STRING" id="2070753.A0A3A2Z4N7"/>
<name>A0A3A2Z4N7_9EURO</name>